<dbReference type="EMBL" id="JAOPJF010000122">
    <property type="protein sequence ID" value="KAK1138941.1"/>
    <property type="molecule type" value="Genomic_DNA"/>
</dbReference>
<comment type="caution">
    <text evidence="1">The sequence shown here is derived from an EMBL/GenBank/DDBJ whole genome shotgun (WGS) entry which is preliminary data.</text>
</comment>
<reference evidence="1 2" key="1">
    <citation type="journal article" date="2023" name="ACS Omega">
        <title>Identification of the Neoaspergillic Acid Biosynthesis Gene Cluster by Establishing an In Vitro CRISPR-Ribonucleoprotein Genetic System in Aspergillus melleus.</title>
        <authorList>
            <person name="Yuan B."/>
            <person name="Grau M.F."/>
            <person name="Murata R.M."/>
            <person name="Torok T."/>
            <person name="Venkateswaran K."/>
            <person name="Stajich J.E."/>
            <person name="Wang C.C.C."/>
        </authorList>
    </citation>
    <scope>NUCLEOTIDE SEQUENCE [LARGE SCALE GENOMIC DNA]</scope>
    <source>
        <strain evidence="1 2">IMV 1140</strain>
    </source>
</reference>
<organism evidence="1 2">
    <name type="scientific">Aspergillus melleus</name>
    <dbReference type="NCBI Taxonomy" id="138277"/>
    <lineage>
        <taxon>Eukaryota</taxon>
        <taxon>Fungi</taxon>
        <taxon>Dikarya</taxon>
        <taxon>Ascomycota</taxon>
        <taxon>Pezizomycotina</taxon>
        <taxon>Eurotiomycetes</taxon>
        <taxon>Eurotiomycetidae</taxon>
        <taxon>Eurotiales</taxon>
        <taxon>Aspergillaceae</taxon>
        <taxon>Aspergillus</taxon>
        <taxon>Aspergillus subgen. Circumdati</taxon>
    </lineage>
</organism>
<proteinExistence type="predicted"/>
<accession>A0ACC3AMZ3</accession>
<gene>
    <name evidence="1" type="ORF">N8T08_001639</name>
</gene>
<evidence type="ECO:0000313" key="2">
    <source>
        <dbReference type="Proteomes" id="UP001177260"/>
    </source>
</evidence>
<name>A0ACC3AMZ3_9EURO</name>
<dbReference type="Proteomes" id="UP001177260">
    <property type="component" value="Unassembled WGS sequence"/>
</dbReference>
<protein>
    <submittedName>
        <fullName evidence="1">Uncharacterized protein</fullName>
    </submittedName>
</protein>
<keyword evidence="2" id="KW-1185">Reference proteome</keyword>
<evidence type="ECO:0000313" key="1">
    <source>
        <dbReference type="EMBL" id="KAK1138941.1"/>
    </source>
</evidence>
<sequence length="187" mass="21239">MADPYFRESYLELAMRASNELPARQECLESRFKKHAPRAIKETHAFAEQAMHQGYPCPRPLLRSKRETTPKQLVAHTTNDEQPATKYAPLENISDSEQANMEVFSSDNDESSQPHKKREMESDSKPASLPPGVLLALSRRSASSLNRPWHQGTKDVRVDPQLNKKAWEAGIKGVPIRLRVRIARKQA</sequence>